<dbReference type="NCBIfam" id="NF033634">
    <property type="entry name" value="SLATT_1"/>
    <property type="match status" value="1"/>
</dbReference>
<dbReference type="InterPro" id="IPR025325">
    <property type="entry name" value="DUF4231"/>
</dbReference>
<dbReference type="Pfam" id="PF14015">
    <property type="entry name" value="DUF4231"/>
    <property type="match status" value="1"/>
</dbReference>
<keyword evidence="1" id="KW-0472">Membrane</keyword>
<evidence type="ECO:0000313" key="3">
    <source>
        <dbReference type="Proteomes" id="UP000012589"/>
    </source>
</evidence>
<feature type="transmembrane region" description="Helical" evidence="1">
    <location>
        <begin position="70"/>
        <end position="94"/>
    </location>
</feature>
<keyword evidence="1" id="KW-0812">Transmembrane</keyword>
<protein>
    <recommendedName>
        <fullName evidence="4">SMODS and SLOG-associating 2TM effector domain-containing protein</fullName>
    </recommendedName>
</protein>
<dbReference type="STRING" id="1235802.C823_05921"/>
<gene>
    <name evidence="2" type="ORF">C823_05921</name>
</gene>
<name>N1ZKN5_9FIRM</name>
<reference evidence="2 3" key="1">
    <citation type="journal article" date="2014" name="Genome Announc.">
        <title>Draft genome sequences of the altered schaedler flora, a defined bacterial community from gnotobiotic mice.</title>
        <authorList>
            <person name="Wannemuehler M.J."/>
            <person name="Overstreet A.M."/>
            <person name="Ward D.V."/>
            <person name="Phillips G.J."/>
        </authorList>
    </citation>
    <scope>NUCLEOTIDE SEQUENCE [LARGE SCALE GENOMIC DNA]</scope>
    <source>
        <strain evidence="2 3">ASF492</strain>
    </source>
</reference>
<feature type="transmembrane region" description="Helical" evidence="1">
    <location>
        <begin position="44"/>
        <end position="64"/>
    </location>
</feature>
<proteinExistence type="predicted"/>
<sequence>MREDLLTVLIDQVQSNRTKDYITNRILPLMEWYSVKSKKNRTRYHFWMTISISIGAMIPVLSVFADGAIWVKVLIATLSSAVTASNAYISLYNFKDLWMIYRNMRENLLRILYCYFNNAGAFSQSITQEEKDILLIDSCEEKISYETNMWMSVIKG</sequence>
<dbReference type="Proteomes" id="UP000012589">
    <property type="component" value="Unassembled WGS sequence"/>
</dbReference>
<evidence type="ECO:0008006" key="4">
    <source>
        <dbReference type="Google" id="ProtNLM"/>
    </source>
</evidence>
<keyword evidence="1" id="KW-1133">Transmembrane helix</keyword>
<comment type="caution">
    <text evidence="2">The sequence shown here is derived from an EMBL/GenBank/DDBJ whole genome shotgun (WGS) entry which is preliminary data.</text>
</comment>
<evidence type="ECO:0000313" key="2">
    <source>
        <dbReference type="EMBL" id="EMZ17542.1"/>
    </source>
</evidence>
<organism evidence="2 3">
    <name type="scientific">Eubacterium plexicaudatum ASF492</name>
    <dbReference type="NCBI Taxonomy" id="1235802"/>
    <lineage>
        <taxon>Bacteria</taxon>
        <taxon>Bacillati</taxon>
        <taxon>Bacillota</taxon>
        <taxon>Clostridia</taxon>
        <taxon>Eubacteriales</taxon>
        <taxon>Eubacteriaceae</taxon>
        <taxon>Eubacterium</taxon>
    </lineage>
</organism>
<dbReference type="AlphaFoldDB" id="N1ZKN5"/>
<dbReference type="EMBL" id="AQFT01000205">
    <property type="protein sequence ID" value="EMZ17542.1"/>
    <property type="molecule type" value="Genomic_DNA"/>
</dbReference>
<evidence type="ECO:0000256" key="1">
    <source>
        <dbReference type="SAM" id="Phobius"/>
    </source>
</evidence>
<dbReference type="HOGENOM" id="CLU_120405_2_0_9"/>
<accession>N1ZKN5</accession>
<keyword evidence="3" id="KW-1185">Reference proteome</keyword>